<evidence type="ECO:0000313" key="8">
    <source>
        <dbReference type="Proteomes" id="UP001177769"/>
    </source>
</evidence>
<dbReference type="SUPFAM" id="SSF88659">
    <property type="entry name" value="Sigma3 and sigma4 domains of RNA polymerase sigma factors"/>
    <property type="match status" value="1"/>
</dbReference>
<dbReference type="AlphaFoldDB" id="A0AA95SNN4"/>
<keyword evidence="3" id="KW-0731">Sigma factor</keyword>
<dbReference type="NCBIfam" id="TIGR02937">
    <property type="entry name" value="sigma70-ECF"/>
    <property type="match status" value="1"/>
</dbReference>
<proteinExistence type="inferred from homology"/>
<organism evidence="7 8">
    <name type="scientific">Paucibacter sediminis</name>
    <dbReference type="NCBI Taxonomy" id="3019553"/>
    <lineage>
        <taxon>Bacteria</taxon>
        <taxon>Pseudomonadati</taxon>
        <taxon>Pseudomonadota</taxon>
        <taxon>Betaproteobacteria</taxon>
        <taxon>Burkholderiales</taxon>
        <taxon>Sphaerotilaceae</taxon>
        <taxon>Roseateles</taxon>
    </lineage>
</organism>
<accession>A0AA95SNN4</accession>
<dbReference type="GO" id="GO:0003677">
    <property type="term" value="F:DNA binding"/>
    <property type="evidence" value="ECO:0007669"/>
    <property type="project" value="InterPro"/>
</dbReference>
<dbReference type="InterPro" id="IPR014284">
    <property type="entry name" value="RNA_pol_sigma-70_dom"/>
</dbReference>
<dbReference type="GO" id="GO:0006352">
    <property type="term" value="P:DNA-templated transcription initiation"/>
    <property type="evidence" value="ECO:0007669"/>
    <property type="project" value="InterPro"/>
</dbReference>
<protein>
    <submittedName>
        <fullName evidence="7">Sigma-70 family RNA polymerase sigma factor</fullName>
    </submittedName>
</protein>
<dbReference type="Gene3D" id="1.10.10.10">
    <property type="entry name" value="Winged helix-like DNA-binding domain superfamily/Winged helix DNA-binding domain"/>
    <property type="match status" value="1"/>
</dbReference>
<dbReference type="InterPro" id="IPR007627">
    <property type="entry name" value="RNA_pol_sigma70_r2"/>
</dbReference>
<dbReference type="InterPro" id="IPR039425">
    <property type="entry name" value="RNA_pol_sigma-70-like"/>
</dbReference>
<dbReference type="InterPro" id="IPR013324">
    <property type="entry name" value="RNA_pol_sigma_r3/r4-like"/>
</dbReference>
<gene>
    <name evidence="7" type="ORF">PFX98_03770</name>
</gene>
<dbReference type="InterPro" id="IPR013249">
    <property type="entry name" value="RNA_pol_sigma70_r4_t2"/>
</dbReference>
<feature type="domain" description="RNA polymerase sigma factor 70 region 4 type 2" evidence="6">
    <location>
        <begin position="133"/>
        <end position="185"/>
    </location>
</feature>
<evidence type="ECO:0000313" key="7">
    <source>
        <dbReference type="EMBL" id="WIT12742.1"/>
    </source>
</evidence>
<dbReference type="Pfam" id="PF08281">
    <property type="entry name" value="Sigma70_r4_2"/>
    <property type="match status" value="1"/>
</dbReference>
<dbReference type="PANTHER" id="PTHR43133">
    <property type="entry name" value="RNA POLYMERASE ECF-TYPE SIGMA FACTO"/>
    <property type="match status" value="1"/>
</dbReference>
<dbReference type="CDD" id="cd06171">
    <property type="entry name" value="Sigma70_r4"/>
    <property type="match status" value="1"/>
</dbReference>
<dbReference type="EMBL" id="CP116346">
    <property type="protein sequence ID" value="WIT12742.1"/>
    <property type="molecule type" value="Genomic_DNA"/>
</dbReference>
<dbReference type="PANTHER" id="PTHR43133:SF32">
    <property type="entry name" value="BLR3042 PROTEIN"/>
    <property type="match status" value="1"/>
</dbReference>
<comment type="similarity">
    <text evidence="1">Belongs to the sigma-70 factor family. ECF subfamily.</text>
</comment>
<evidence type="ECO:0000256" key="4">
    <source>
        <dbReference type="ARBA" id="ARBA00023163"/>
    </source>
</evidence>
<evidence type="ECO:0000256" key="2">
    <source>
        <dbReference type="ARBA" id="ARBA00023015"/>
    </source>
</evidence>
<evidence type="ECO:0000259" key="6">
    <source>
        <dbReference type="Pfam" id="PF08281"/>
    </source>
</evidence>
<dbReference type="Pfam" id="PF04542">
    <property type="entry name" value="Sigma70_r2"/>
    <property type="match status" value="1"/>
</dbReference>
<evidence type="ECO:0000256" key="3">
    <source>
        <dbReference type="ARBA" id="ARBA00023082"/>
    </source>
</evidence>
<reference evidence="7" key="1">
    <citation type="submission" date="2023-01" db="EMBL/GenBank/DDBJ databases">
        <title>Whole genome sequence of Paucibacter sp. S2-9 isolated from pond sediment.</title>
        <authorList>
            <person name="Jung J.Y."/>
        </authorList>
    </citation>
    <scope>NUCLEOTIDE SEQUENCE</scope>
    <source>
        <strain evidence="7">S2-9</strain>
    </source>
</reference>
<keyword evidence="2" id="KW-0805">Transcription regulation</keyword>
<dbReference type="InterPro" id="IPR013325">
    <property type="entry name" value="RNA_pol_sigma_r2"/>
</dbReference>
<keyword evidence="4" id="KW-0804">Transcription</keyword>
<feature type="domain" description="RNA polymerase sigma-70 region 2" evidence="5">
    <location>
        <begin position="42"/>
        <end position="107"/>
    </location>
</feature>
<sequence length="196" mass="22438">MHVLGEPKGLMPEPGGLGADDAHDLALLRRVAAGERSALEELYTRYHRRLARFLTRVTLRYELAEEIINDTLWIVWQSAGEFRAASRVSTWIVGIAYRRALKTMRHASVRPHATALDEPIEQEDPASEFERRELLDRALATLPLEQRLVLELTYYLGHSCEEIAVITDCPVNTVKTRMFHARRKLRQLLPDLSGQK</sequence>
<evidence type="ECO:0000256" key="1">
    <source>
        <dbReference type="ARBA" id="ARBA00010641"/>
    </source>
</evidence>
<dbReference type="InterPro" id="IPR036388">
    <property type="entry name" value="WH-like_DNA-bd_sf"/>
</dbReference>
<keyword evidence="8" id="KW-1185">Reference proteome</keyword>
<dbReference type="GO" id="GO:0016987">
    <property type="term" value="F:sigma factor activity"/>
    <property type="evidence" value="ECO:0007669"/>
    <property type="project" value="UniProtKB-KW"/>
</dbReference>
<dbReference type="RefSeq" id="WP_285233843.1">
    <property type="nucleotide sequence ID" value="NZ_CP116346.1"/>
</dbReference>
<name>A0AA95SNN4_9BURK</name>
<evidence type="ECO:0000259" key="5">
    <source>
        <dbReference type="Pfam" id="PF04542"/>
    </source>
</evidence>
<dbReference type="SUPFAM" id="SSF88946">
    <property type="entry name" value="Sigma2 domain of RNA polymerase sigma factors"/>
    <property type="match status" value="1"/>
</dbReference>
<dbReference type="KEGG" id="pais:PFX98_03770"/>
<dbReference type="Proteomes" id="UP001177769">
    <property type="component" value="Chromosome"/>
</dbReference>
<dbReference type="Gene3D" id="1.10.1740.10">
    <property type="match status" value="1"/>
</dbReference>